<name>A0A077YYW2_TRITR</name>
<evidence type="ECO:0000256" key="8">
    <source>
        <dbReference type="ARBA" id="ARBA00023284"/>
    </source>
</evidence>
<comment type="subcellular location">
    <subcellularLocation>
        <location evidence="1">Mitochondrion</location>
    </subcellularLocation>
</comment>
<evidence type="ECO:0000313" key="12">
    <source>
        <dbReference type="Proteomes" id="UP000030665"/>
    </source>
</evidence>
<evidence type="ECO:0000256" key="5">
    <source>
        <dbReference type="ARBA" id="ARBA00023010"/>
    </source>
</evidence>
<dbReference type="EMBL" id="HG805838">
    <property type="protein sequence ID" value="CDW53026.1"/>
    <property type="molecule type" value="Genomic_DNA"/>
</dbReference>
<keyword evidence="4" id="KW-0560">Oxidoreductase</keyword>
<reference evidence="11" key="1">
    <citation type="submission" date="2014-01" db="EMBL/GenBank/DDBJ databases">
        <authorList>
            <person name="Aslett M."/>
        </authorList>
    </citation>
    <scope>NUCLEOTIDE SEQUENCE</scope>
</reference>
<accession>A0A077YYW2</accession>
<keyword evidence="7" id="KW-1015">Disulfide bond</keyword>
<evidence type="ECO:0000256" key="9">
    <source>
        <dbReference type="SAM" id="MobiDB-lite"/>
    </source>
</evidence>
<evidence type="ECO:0000256" key="1">
    <source>
        <dbReference type="ARBA" id="ARBA00004173"/>
    </source>
</evidence>
<dbReference type="PANTHER" id="PTHR21622">
    <property type="entry name" value="COILED-COIL-HELIX-COILED-COIL-HELIX DOMAIN CONTAINING 4"/>
    <property type="match status" value="1"/>
</dbReference>
<evidence type="ECO:0000256" key="2">
    <source>
        <dbReference type="ARBA" id="ARBA00022448"/>
    </source>
</evidence>
<feature type="region of interest" description="Disordered" evidence="9">
    <location>
        <begin position="109"/>
        <end position="157"/>
    </location>
</feature>
<dbReference type="Gene3D" id="1.10.287.2900">
    <property type="match status" value="1"/>
</dbReference>
<dbReference type="InterPro" id="IPR010625">
    <property type="entry name" value="CHCH"/>
</dbReference>
<gene>
    <name evidence="11" type="ORF">TTRE_0000128901</name>
</gene>
<feature type="domain" description="CHCH" evidence="10">
    <location>
        <begin position="64"/>
        <end position="99"/>
    </location>
</feature>
<evidence type="ECO:0000256" key="3">
    <source>
        <dbReference type="ARBA" id="ARBA00022927"/>
    </source>
</evidence>
<dbReference type="GO" id="GO:0005758">
    <property type="term" value="C:mitochondrial intermembrane space"/>
    <property type="evidence" value="ECO:0007669"/>
    <property type="project" value="TreeGrafter"/>
</dbReference>
<dbReference type="GO" id="GO:0015035">
    <property type="term" value="F:protein-disulfide reductase activity"/>
    <property type="evidence" value="ECO:0007669"/>
    <property type="project" value="InterPro"/>
</dbReference>
<evidence type="ECO:0000256" key="4">
    <source>
        <dbReference type="ARBA" id="ARBA00023002"/>
    </source>
</evidence>
<evidence type="ECO:0000259" key="10">
    <source>
        <dbReference type="Pfam" id="PF06747"/>
    </source>
</evidence>
<dbReference type="OrthoDB" id="7481291at2759"/>
<dbReference type="Proteomes" id="UP000030665">
    <property type="component" value="Unassembled WGS sequence"/>
</dbReference>
<keyword evidence="12" id="KW-1185">Reference proteome</keyword>
<dbReference type="STRING" id="36087.A0A077YYW2"/>
<evidence type="ECO:0000256" key="6">
    <source>
        <dbReference type="ARBA" id="ARBA00023128"/>
    </source>
</evidence>
<keyword evidence="3" id="KW-0653">Protein transport</keyword>
<dbReference type="PROSITE" id="PS51808">
    <property type="entry name" value="CHCH"/>
    <property type="match status" value="1"/>
</dbReference>
<organism evidence="11 12">
    <name type="scientific">Trichuris trichiura</name>
    <name type="common">Whipworm</name>
    <name type="synonym">Trichocephalus trichiurus</name>
    <dbReference type="NCBI Taxonomy" id="36087"/>
    <lineage>
        <taxon>Eukaryota</taxon>
        <taxon>Metazoa</taxon>
        <taxon>Ecdysozoa</taxon>
        <taxon>Nematoda</taxon>
        <taxon>Enoplea</taxon>
        <taxon>Dorylaimia</taxon>
        <taxon>Trichinellida</taxon>
        <taxon>Trichuridae</taxon>
        <taxon>Trichuris</taxon>
    </lineage>
</organism>
<dbReference type="InterPro" id="IPR039289">
    <property type="entry name" value="CHCHD4"/>
</dbReference>
<feature type="compositionally biased region" description="Basic and acidic residues" evidence="9">
    <location>
        <begin position="121"/>
        <end position="137"/>
    </location>
</feature>
<keyword evidence="2" id="KW-0813">Transport</keyword>
<keyword evidence="6" id="KW-0496">Mitochondrion</keyword>
<protein>
    <submittedName>
        <fullName evidence="11">CHCH domain containing protein</fullName>
    </submittedName>
</protein>
<keyword evidence="8" id="KW-0676">Redox-active center</keyword>
<proteinExistence type="predicted"/>
<evidence type="ECO:0000313" key="11">
    <source>
        <dbReference type="EMBL" id="CDW53026.1"/>
    </source>
</evidence>
<sequence>MADDYDSSKDKIIFVTKEQQQIPLRPDVAALSISVTDDESGPVLPNGEINWNCPCLGDMVAGPCGYEFRQAFGCFHRSKADPRGSDCVEHFLNLHECVARYPGLFSSVKGSSDDESMADLMKGDSDKDEHQHLEKNFDSNSRAVIAAPPTKAPPSAD</sequence>
<dbReference type="AlphaFoldDB" id="A0A077YYW2"/>
<keyword evidence="5" id="KW-0811">Translocation</keyword>
<dbReference type="GO" id="GO:0045041">
    <property type="term" value="P:protein import into mitochondrial intermembrane space"/>
    <property type="evidence" value="ECO:0007669"/>
    <property type="project" value="InterPro"/>
</dbReference>
<dbReference type="PANTHER" id="PTHR21622:SF0">
    <property type="entry name" value="COILED-COIL-HELIX-COILED-COIL-HELIX DOMAIN CONTAINING 4"/>
    <property type="match status" value="1"/>
</dbReference>
<evidence type="ECO:0000256" key="7">
    <source>
        <dbReference type="ARBA" id="ARBA00023157"/>
    </source>
</evidence>
<reference evidence="11" key="2">
    <citation type="submission" date="2014-03" db="EMBL/GenBank/DDBJ databases">
        <title>The whipworm genome and dual-species transcriptomics of an intimate host-pathogen interaction.</title>
        <authorList>
            <person name="Foth B.J."/>
            <person name="Tsai I.J."/>
            <person name="Reid A.J."/>
            <person name="Bancroft A.J."/>
            <person name="Nichol S."/>
            <person name="Tracey A."/>
            <person name="Holroyd N."/>
            <person name="Cotton J.A."/>
            <person name="Stanley E.J."/>
            <person name="Zarowiecki M."/>
            <person name="Liu J.Z."/>
            <person name="Huckvale T."/>
            <person name="Cooper P.J."/>
            <person name="Grencis R.K."/>
            <person name="Berriman M."/>
        </authorList>
    </citation>
    <scope>NUCLEOTIDE SEQUENCE [LARGE SCALE GENOMIC DNA]</scope>
</reference>
<dbReference type="Pfam" id="PF06747">
    <property type="entry name" value="CHCH"/>
    <property type="match status" value="1"/>
</dbReference>